<protein>
    <submittedName>
        <fullName evidence="1">Uncharacterized protein</fullName>
    </submittedName>
</protein>
<organism evidence="1 2">
    <name type="scientific">Ricinus communis</name>
    <name type="common">Castor bean</name>
    <dbReference type="NCBI Taxonomy" id="3988"/>
    <lineage>
        <taxon>Eukaryota</taxon>
        <taxon>Viridiplantae</taxon>
        <taxon>Streptophyta</taxon>
        <taxon>Embryophyta</taxon>
        <taxon>Tracheophyta</taxon>
        <taxon>Spermatophyta</taxon>
        <taxon>Magnoliopsida</taxon>
        <taxon>eudicotyledons</taxon>
        <taxon>Gunneridae</taxon>
        <taxon>Pentapetalae</taxon>
        <taxon>rosids</taxon>
        <taxon>fabids</taxon>
        <taxon>Malpighiales</taxon>
        <taxon>Euphorbiaceae</taxon>
        <taxon>Acalyphoideae</taxon>
        <taxon>Acalypheae</taxon>
        <taxon>Ricinus</taxon>
    </lineage>
</organism>
<dbReference type="EMBL" id="EQ973914">
    <property type="protein sequence ID" value="EEF39028.1"/>
    <property type="molecule type" value="Genomic_DNA"/>
</dbReference>
<gene>
    <name evidence="1" type="ORF">RCOM_0716420</name>
</gene>
<accession>B9SBE3</accession>
<dbReference type="AlphaFoldDB" id="B9SBE3"/>
<keyword evidence="2" id="KW-1185">Reference proteome</keyword>
<dbReference type="InParanoid" id="B9SBE3"/>
<reference evidence="2" key="1">
    <citation type="journal article" date="2010" name="Nat. Biotechnol.">
        <title>Draft genome sequence of the oilseed species Ricinus communis.</title>
        <authorList>
            <person name="Chan A.P."/>
            <person name="Crabtree J."/>
            <person name="Zhao Q."/>
            <person name="Lorenzi H."/>
            <person name="Orvis J."/>
            <person name="Puiu D."/>
            <person name="Melake-Berhan A."/>
            <person name="Jones K.M."/>
            <person name="Redman J."/>
            <person name="Chen G."/>
            <person name="Cahoon E.B."/>
            <person name="Gedil M."/>
            <person name="Stanke M."/>
            <person name="Haas B.J."/>
            <person name="Wortman J.R."/>
            <person name="Fraser-Liggett C.M."/>
            <person name="Ravel J."/>
            <person name="Rabinowicz P.D."/>
        </authorList>
    </citation>
    <scope>NUCLEOTIDE SEQUENCE [LARGE SCALE GENOMIC DNA]</scope>
    <source>
        <strain evidence="2">cv. Hale</strain>
    </source>
</reference>
<evidence type="ECO:0000313" key="2">
    <source>
        <dbReference type="Proteomes" id="UP000008311"/>
    </source>
</evidence>
<sequence>MHHPSCQACGCKENTSRKEEQVTQLSSYPRPGYSNHVIPKILDKTVCWSRQLMDASCISKTSHNAAPFASR</sequence>
<evidence type="ECO:0000313" key="1">
    <source>
        <dbReference type="EMBL" id="EEF39028.1"/>
    </source>
</evidence>
<dbReference type="Proteomes" id="UP000008311">
    <property type="component" value="Unassembled WGS sequence"/>
</dbReference>
<name>B9SBE3_RICCO</name>
<proteinExistence type="predicted"/>